<evidence type="ECO:0000256" key="2">
    <source>
        <dbReference type="ARBA" id="ARBA00022729"/>
    </source>
</evidence>
<accession>A0ABW3F8S6</accession>
<protein>
    <submittedName>
        <fullName evidence="8">Glycine zipper 2TM domain-containing protein</fullName>
    </submittedName>
</protein>
<dbReference type="PANTHER" id="PTHR35603:SF1">
    <property type="entry name" value="OUTER MEMBRANE LIPOPROTEIN SLYB"/>
    <property type="match status" value="1"/>
</dbReference>
<keyword evidence="4" id="KW-0564">Palmitate</keyword>
<dbReference type="Pfam" id="PF05433">
    <property type="entry name" value="Rick_17kDa_Anti"/>
    <property type="match status" value="1"/>
</dbReference>
<keyword evidence="3" id="KW-0472">Membrane</keyword>
<gene>
    <name evidence="8" type="ORF">ACFQ1Z_12050</name>
</gene>
<evidence type="ECO:0000313" key="8">
    <source>
        <dbReference type="EMBL" id="MFD0914284.1"/>
    </source>
</evidence>
<keyword evidence="5" id="KW-0449">Lipoprotein</keyword>
<name>A0ABW3F8S6_9PROT</name>
<evidence type="ECO:0000256" key="3">
    <source>
        <dbReference type="ARBA" id="ARBA00023136"/>
    </source>
</evidence>
<reference evidence="9" key="1">
    <citation type="journal article" date="2019" name="Int. J. Syst. Evol. Microbiol.">
        <title>The Global Catalogue of Microorganisms (GCM) 10K type strain sequencing project: providing services to taxonomists for standard genome sequencing and annotation.</title>
        <authorList>
            <consortium name="The Broad Institute Genomics Platform"/>
            <consortium name="The Broad Institute Genome Sequencing Center for Infectious Disease"/>
            <person name="Wu L."/>
            <person name="Ma J."/>
        </authorList>
    </citation>
    <scope>NUCLEOTIDE SEQUENCE [LARGE SCALE GENOMIC DNA]</scope>
    <source>
        <strain evidence="9">CCUG 58412</strain>
    </source>
</reference>
<evidence type="ECO:0000256" key="5">
    <source>
        <dbReference type="ARBA" id="ARBA00023288"/>
    </source>
</evidence>
<keyword evidence="2 6" id="KW-0732">Signal</keyword>
<proteinExistence type="predicted"/>
<dbReference type="PROSITE" id="PS51257">
    <property type="entry name" value="PROKAR_LIPOPROTEIN"/>
    <property type="match status" value="1"/>
</dbReference>
<evidence type="ECO:0000259" key="7">
    <source>
        <dbReference type="Pfam" id="PF05433"/>
    </source>
</evidence>
<feature type="domain" description="Glycine zipper 2TM" evidence="7">
    <location>
        <begin position="61"/>
        <end position="102"/>
    </location>
</feature>
<dbReference type="Proteomes" id="UP001597128">
    <property type="component" value="Unassembled WGS sequence"/>
</dbReference>
<keyword evidence="9" id="KW-1185">Reference proteome</keyword>
<dbReference type="InterPro" id="IPR008816">
    <property type="entry name" value="Gly_zipper_2TM_dom"/>
</dbReference>
<comment type="subcellular location">
    <subcellularLocation>
        <location evidence="1">Cell outer membrane</location>
        <topology evidence="1">Lipid-anchor</topology>
    </subcellularLocation>
</comment>
<feature type="signal peptide" evidence="6">
    <location>
        <begin position="1"/>
        <end position="22"/>
    </location>
</feature>
<evidence type="ECO:0000256" key="4">
    <source>
        <dbReference type="ARBA" id="ARBA00023139"/>
    </source>
</evidence>
<evidence type="ECO:0000256" key="1">
    <source>
        <dbReference type="ARBA" id="ARBA00004459"/>
    </source>
</evidence>
<dbReference type="RefSeq" id="WP_379058016.1">
    <property type="nucleotide sequence ID" value="NZ_JBHTKB010000002.1"/>
</dbReference>
<dbReference type="InterPro" id="IPR051407">
    <property type="entry name" value="Bact_OM_lipoprot/Surf_antigen"/>
</dbReference>
<evidence type="ECO:0000256" key="6">
    <source>
        <dbReference type="SAM" id="SignalP"/>
    </source>
</evidence>
<sequence length="152" mass="15181">MRVRALRLVALAVLVGFLGACASSNSGSVYSRDEARKTQTVKTGVVESVRSVKLEGTKSPVGTVAGGAVGGIAGSSVGGGKGSIIAAVIGAVAGGLAGSAIEEGVTRKNAYEITVKLDGGNLVSIVQEADEQFAPGDRVRIVENGSTSRVSH</sequence>
<comment type="caution">
    <text evidence="8">The sequence shown here is derived from an EMBL/GenBank/DDBJ whole genome shotgun (WGS) entry which is preliminary data.</text>
</comment>
<dbReference type="PANTHER" id="PTHR35603">
    <property type="match status" value="1"/>
</dbReference>
<organism evidence="8 9">
    <name type="scientific">Methylophilus luteus</name>
    <dbReference type="NCBI Taxonomy" id="640108"/>
    <lineage>
        <taxon>Bacteria</taxon>
        <taxon>Pseudomonadati</taxon>
        <taxon>Pseudomonadota</taxon>
        <taxon>Betaproteobacteria</taxon>
        <taxon>Nitrosomonadales</taxon>
        <taxon>Methylophilaceae</taxon>
        <taxon>Methylophilus</taxon>
    </lineage>
</organism>
<dbReference type="EMBL" id="JBHTKB010000002">
    <property type="protein sequence ID" value="MFD0914284.1"/>
    <property type="molecule type" value="Genomic_DNA"/>
</dbReference>
<evidence type="ECO:0000313" key="9">
    <source>
        <dbReference type="Proteomes" id="UP001597128"/>
    </source>
</evidence>
<feature type="chain" id="PRO_5045811283" evidence="6">
    <location>
        <begin position="23"/>
        <end position="152"/>
    </location>
</feature>